<keyword evidence="3" id="KW-1185">Reference proteome</keyword>
<dbReference type="Pfam" id="PF03476">
    <property type="entry name" value="MOSC_N"/>
    <property type="match status" value="1"/>
</dbReference>
<accession>A0ABT5HXD3</accession>
<dbReference type="InterPro" id="IPR005303">
    <property type="entry name" value="MOCOS_middle"/>
</dbReference>
<dbReference type="InterPro" id="IPR005302">
    <property type="entry name" value="MoCF_Sase_C"/>
</dbReference>
<protein>
    <submittedName>
        <fullName evidence="2">MOSC domain-containing protein</fullName>
    </submittedName>
</protein>
<evidence type="ECO:0000313" key="3">
    <source>
        <dbReference type="Proteomes" id="UP001214854"/>
    </source>
</evidence>
<dbReference type="PANTHER" id="PTHR36930:SF1">
    <property type="entry name" value="MOSC DOMAIN-CONTAINING PROTEIN"/>
    <property type="match status" value="1"/>
</dbReference>
<evidence type="ECO:0000259" key="1">
    <source>
        <dbReference type="PROSITE" id="PS51340"/>
    </source>
</evidence>
<comment type="caution">
    <text evidence="2">The sequence shown here is derived from an EMBL/GenBank/DDBJ whole genome shotgun (WGS) entry which is preliminary data.</text>
</comment>
<gene>
    <name evidence="2" type="ORF">PQU92_15735</name>
</gene>
<feature type="domain" description="MOSC" evidence="1">
    <location>
        <begin position="122"/>
        <end position="262"/>
    </location>
</feature>
<dbReference type="Gene3D" id="2.40.33.20">
    <property type="entry name" value="PK beta-barrel domain-like"/>
    <property type="match status" value="1"/>
</dbReference>
<evidence type="ECO:0000313" key="2">
    <source>
        <dbReference type="EMBL" id="MDC7684736.1"/>
    </source>
</evidence>
<sequence length="264" mass="30299">MHPTNGTIDSLWRYPIKGFTPERIEDTCLVSDHFFPFDRIFALEVGHSGYDKAEPKFLSKMKYAVLARYPAVARLRTHYDEVTERLYIEDRAFDLTTDAGRHALERHVETVLAAHEDYDPVAQPLRFLDIREGAIDHYRFTDSAKGFVSILNLNSLRDLSQRMGRDLDPQRLRANIWVEGWAAFEDHQWVGKQIRLGDDGPLLEVLKPIVRCVATHVNPDTAERDAEIVTALWEHYGHRDCGIYCRIIEGGRISTGDPVDPLVE</sequence>
<dbReference type="InterPro" id="IPR011037">
    <property type="entry name" value="Pyrv_Knase-like_insert_dom_sf"/>
</dbReference>
<dbReference type="EMBL" id="JAQQKX010000015">
    <property type="protein sequence ID" value="MDC7684736.1"/>
    <property type="molecule type" value="Genomic_DNA"/>
</dbReference>
<dbReference type="InterPro" id="IPR052716">
    <property type="entry name" value="MOSC_domain"/>
</dbReference>
<dbReference type="RefSeq" id="WP_272749208.1">
    <property type="nucleotide sequence ID" value="NZ_JAQQKX010000015.1"/>
</dbReference>
<dbReference type="PANTHER" id="PTHR36930">
    <property type="entry name" value="METAL-SULFUR CLUSTER BIOSYNTHESIS PROTEINS YUAD-RELATED"/>
    <property type="match status" value="1"/>
</dbReference>
<dbReference type="SUPFAM" id="SSF50800">
    <property type="entry name" value="PK beta-barrel domain-like"/>
    <property type="match status" value="1"/>
</dbReference>
<organism evidence="2 3">
    <name type="scientific">Asticcacaulis aquaticus</name>
    <dbReference type="NCBI Taxonomy" id="2984212"/>
    <lineage>
        <taxon>Bacteria</taxon>
        <taxon>Pseudomonadati</taxon>
        <taxon>Pseudomonadota</taxon>
        <taxon>Alphaproteobacteria</taxon>
        <taxon>Caulobacterales</taxon>
        <taxon>Caulobacteraceae</taxon>
        <taxon>Asticcacaulis</taxon>
    </lineage>
</organism>
<dbReference type="Pfam" id="PF03473">
    <property type="entry name" value="MOSC"/>
    <property type="match status" value="1"/>
</dbReference>
<proteinExistence type="predicted"/>
<dbReference type="Proteomes" id="UP001214854">
    <property type="component" value="Unassembled WGS sequence"/>
</dbReference>
<reference evidence="2 3" key="1">
    <citation type="submission" date="2023-01" db="EMBL/GenBank/DDBJ databases">
        <title>Novel species of the genus Asticcacaulis isolated from rivers.</title>
        <authorList>
            <person name="Lu H."/>
        </authorList>
    </citation>
    <scope>NUCLEOTIDE SEQUENCE [LARGE SCALE GENOMIC DNA]</scope>
    <source>
        <strain evidence="2 3">BYS171W</strain>
    </source>
</reference>
<dbReference type="PROSITE" id="PS51340">
    <property type="entry name" value="MOSC"/>
    <property type="match status" value="1"/>
</dbReference>
<name>A0ABT5HXD3_9CAUL</name>